<dbReference type="PANTHER" id="PTHR10845:SF254">
    <property type="entry name" value="RGS DOMAIN-CONTAINING PROTEIN-RELATED"/>
    <property type="match status" value="1"/>
</dbReference>
<dbReference type="Ensembl" id="ENSLACT00000001774.2">
    <property type="protein sequence ID" value="ENSLACP00000001761.2"/>
    <property type="gene ID" value="ENSLACG00000001573.2"/>
</dbReference>
<dbReference type="PANTHER" id="PTHR10845">
    <property type="entry name" value="REGULATOR OF G PROTEIN SIGNALING"/>
    <property type="match status" value="1"/>
</dbReference>
<dbReference type="SUPFAM" id="SSF48097">
    <property type="entry name" value="Regulator of G-protein signaling, RGS"/>
    <property type="match status" value="1"/>
</dbReference>
<dbReference type="OrthoDB" id="196547at2759"/>
<dbReference type="Proteomes" id="UP000008672">
    <property type="component" value="Unassembled WGS sequence"/>
</dbReference>
<dbReference type="GeneID" id="102353783"/>
<dbReference type="Pfam" id="PF00615">
    <property type="entry name" value="RGS"/>
    <property type="match status" value="1"/>
</dbReference>
<name>H2ZWJ0_LATCH</name>
<keyword evidence="3" id="KW-1185">Reference proteome</keyword>
<dbReference type="AlphaFoldDB" id="H2ZWJ0"/>
<protein>
    <recommendedName>
        <fullName evidence="1">RGS domain-containing protein</fullName>
    </recommendedName>
</protein>
<dbReference type="HOGENOM" id="CLU_059863_3_3_1"/>
<dbReference type="Gene3D" id="1.10.167.10">
    <property type="entry name" value="Regulator of G-protein Signalling 4, domain 2"/>
    <property type="match status" value="1"/>
</dbReference>
<dbReference type="SMART" id="SM00315">
    <property type="entry name" value="RGS"/>
    <property type="match status" value="1"/>
</dbReference>
<evidence type="ECO:0000313" key="2">
    <source>
        <dbReference type="Ensembl" id="ENSLACP00000001761.2"/>
    </source>
</evidence>
<dbReference type="EMBL" id="AFYH01265374">
    <property type="status" value="NOT_ANNOTATED_CDS"/>
    <property type="molecule type" value="Genomic_DNA"/>
</dbReference>
<dbReference type="FunFam" id="1.10.167.10:FF:000001">
    <property type="entry name" value="Putative regulator of g-protein signaling 12"/>
    <property type="match status" value="1"/>
</dbReference>
<dbReference type="Gene3D" id="1.10.196.10">
    <property type="match status" value="2"/>
</dbReference>
<organism evidence="2 3">
    <name type="scientific">Latimeria chalumnae</name>
    <name type="common">Coelacanth</name>
    <dbReference type="NCBI Taxonomy" id="7897"/>
    <lineage>
        <taxon>Eukaryota</taxon>
        <taxon>Metazoa</taxon>
        <taxon>Chordata</taxon>
        <taxon>Craniata</taxon>
        <taxon>Vertebrata</taxon>
        <taxon>Euteleostomi</taxon>
        <taxon>Coelacanthiformes</taxon>
        <taxon>Coelacanthidae</taxon>
        <taxon>Latimeria</taxon>
    </lineage>
</organism>
<reference evidence="2" key="2">
    <citation type="submission" date="2025-08" db="UniProtKB">
        <authorList>
            <consortium name="Ensembl"/>
        </authorList>
    </citation>
    <scope>IDENTIFICATION</scope>
</reference>
<evidence type="ECO:0000313" key="3">
    <source>
        <dbReference type="Proteomes" id="UP000008672"/>
    </source>
</evidence>
<proteinExistence type="predicted"/>
<reference evidence="3" key="1">
    <citation type="submission" date="2011-08" db="EMBL/GenBank/DDBJ databases">
        <title>The draft genome of Latimeria chalumnae.</title>
        <authorList>
            <person name="Di Palma F."/>
            <person name="Alfoldi J."/>
            <person name="Johnson J."/>
            <person name="Berlin A."/>
            <person name="Gnerre S."/>
            <person name="Jaffe D."/>
            <person name="MacCallum I."/>
            <person name="Young S."/>
            <person name="Walker B.J."/>
            <person name="Lander E."/>
            <person name="Lindblad-Toh K."/>
        </authorList>
    </citation>
    <scope>NUCLEOTIDE SEQUENCE [LARGE SCALE GENOMIC DNA]</scope>
    <source>
        <strain evidence="3">Wild caught</strain>
    </source>
</reference>
<dbReference type="InterPro" id="IPR044926">
    <property type="entry name" value="RGS_subdomain_2"/>
</dbReference>
<dbReference type="GeneTree" id="ENSGT00940000157316"/>
<evidence type="ECO:0000259" key="1">
    <source>
        <dbReference type="PROSITE" id="PS50132"/>
    </source>
</evidence>
<accession>H2ZWJ0</accession>
<dbReference type="STRING" id="7897.ENSLACP00000001761"/>
<feature type="domain" description="RGS" evidence="1">
    <location>
        <begin position="73"/>
        <end position="189"/>
    </location>
</feature>
<dbReference type="InParanoid" id="H2ZWJ0"/>
<dbReference type="PROSITE" id="PS50132">
    <property type="entry name" value="RGS"/>
    <property type="match status" value="1"/>
</dbReference>
<sequence>MMPGILFTQTHPNQQQEATCERNEVKRPKKKPNVLGCDLKTCLKAVLPLLEPHIRHVNPLKLPSDEQTLWLQSFGNLLESQYGLSAFRAFLKTEFSEENIQFWLACEDYKRTELSSELAFKAQRIYEEFIKTDSPREINIDFNTREAICKNILSPSHSCFDDAQKIIYNLMERDSYPRFLKSKFCLSLVENHQASDVQG</sequence>
<gene>
    <name evidence="2" type="primary">LOC102353783</name>
</gene>
<dbReference type="InterPro" id="IPR016137">
    <property type="entry name" value="RGS"/>
</dbReference>
<dbReference type="PRINTS" id="PR01301">
    <property type="entry name" value="RGSPROTEIN"/>
</dbReference>
<dbReference type="InterPro" id="IPR024066">
    <property type="entry name" value="RGS_subdom1/3"/>
</dbReference>
<dbReference type="Bgee" id="ENSLACG00000001573">
    <property type="expression patterns" value="Expressed in pectoral fin and 5 other cell types or tissues"/>
</dbReference>
<dbReference type="eggNOG" id="KOG3589">
    <property type="taxonomic scope" value="Eukaryota"/>
</dbReference>
<dbReference type="RefSeq" id="XP_006013984.1">
    <property type="nucleotide sequence ID" value="XM_006013922.2"/>
</dbReference>
<dbReference type="KEGG" id="lcm:102353783"/>
<reference evidence="2" key="3">
    <citation type="submission" date="2025-09" db="UniProtKB">
        <authorList>
            <consortium name="Ensembl"/>
        </authorList>
    </citation>
    <scope>IDENTIFICATION</scope>
</reference>
<dbReference type="InterPro" id="IPR036305">
    <property type="entry name" value="RGS_sf"/>
</dbReference>